<sequence>MCHLCLLPSQQFPEFHTIIHYFCKDLHFPQAAATYRATNSDPHDPNPLRSLAPSNVSAGAFSTHQLPEAR</sequence>
<gene>
    <name evidence="2" type="ORF">AMELA_G00138340</name>
</gene>
<reference evidence="2 3" key="1">
    <citation type="submission" date="2020-02" db="EMBL/GenBank/DDBJ databases">
        <title>A chromosome-scale genome assembly of the black bullhead catfish (Ameiurus melas).</title>
        <authorList>
            <person name="Wen M."/>
            <person name="Zham M."/>
            <person name="Cabau C."/>
            <person name="Klopp C."/>
            <person name="Donnadieu C."/>
            <person name="Roques C."/>
            <person name="Bouchez O."/>
            <person name="Lampietro C."/>
            <person name="Jouanno E."/>
            <person name="Herpin A."/>
            <person name="Louis A."/>
            <person name="Berthelot C."/>
            <person name="Parey E."/>
            <person name="Roest-Crollius H."/>
            <person name="Braasch I."/>
            <person name="Postlethwait J."/>
            <person name="Robinson-Rechavi M."/>
            <person name="Echchiki A."/>
            <person name="Begum T."/>
            <person name="Montfort J."/>
            <person name="Schartl M."/>
            <person name="Bobe J."/>
            <person name="Guiguen Y."/>
        </authorList>
    </citation>
    <scope>NUCLEOTIDE SEQUENCE [LARGE SCALE GENOMIC DNA]</scope>
    <source>
        <strain evidence="2">M_S1</strain>
        <tissue evidence="2">Blood</tissue>
    </source>
</reference>
<keyword evidence="3" id="KW-1185">Reference proteome</keyword>
<organism evidence="2 3">
    <name type="scientific">Ameiurus melas</name>
    <name type="common">Black bullhead</name>
    <name type="synonym">Silurus melas</name>
    <dbReference type="NCBI Taxonomy" id="219545"/>
    <lineage>
        <taxon>Eukaryota</taxon>
        <taxon>Metazoa</taxon>
        <taxon>Chordata</taxon>
        <taxon>Craniata</taxon>
        <taxon>Vertebrata</taxon>
        <taxon>Euteleostomi</taxon>
        <taxon>Actinopterygii</taxon>
        <taxon>Neopterygii</taxon>
        <taxon>Teleostei</taxon>
        <taxon>Ostariophysi</taxon>
        <taxon>Siluriformes</taxon>
        <taxon>Ictaluridae</taxon>
        <taxon>Ameiurus</taxon>
    </lineage>
</organism>
<evidence type="ECO:0000313" key="3">
    <source>
        <dbReference type="Proteomes" id="UP000593565"/>
    </source>
</evidence>
<accession>A0A7J6AKT9</accession>
<dbReference type="Proteomes" id="UP000593565">
    <property type="component" value="Unassembled WGS sequence"/>
</dbReference>
<feature type="region of interest" description="Disordered" evidence="1">
    <location>
        <begin position="36"/>
        <end position="70"/>
    </location>
</feature>
<feature type="compositionally biased region" description="Polar residues" evidence="1">
    <location>
        <begin position="52"/>
        <end position="70"/>
    </location>
</feature>
<proteinExistence type="predicted"/>
<protein>
    <submittedName>
        <fullName evidence="2">Uncharacterized protein</fullName>
    </submittedName>
</protein>
<name>A0A7J6AKT9_AMEME</name>
<evidence type="ECO:0000256" key="1">
    <source>
        <dbReference type="SAM" id="MobiDB-lite"/>
    </source>
</evidence>
<comment type="caution">
    <text evidence="2">The sequence shown here is derived from an EMBL/GenBank/DDBJ whole genome shotgun (WGS) entry which is preliminary data.</text>
</comment>
<dbReference type="EMBL" id="JAAGNN010000011">
    <property type="protein sequence ID" value="KAF4083300.1"/>
    <property type="molecule type" value="Genomic_DNA"/>
</dbReference>
<dbReference type="AlphaFoldDB" id="A0A7J6AKT9"/>
<evidence type="ECO:0000313" key="2">
    <source>
        <dbReference type="EMBL" id="KAF4083300.1"/>
    </source>
</evidence>